<sequence>MSSVKIEFKDLSKRYKDVLAVSNFSAQVQSGRVTGFLGPNGAGKSTALRCLLGLVNPTGGGAEINGGSYSQLVDPIHKVGAVLDSRGFHPGLTAKQNLKIMASASDINFSRIDEVLELVDLASAANKRTKGFSLGMKQRLSLAIAMLGDPEILILDEPANGLDPLGIVWLREFLQKLAGEGRTILVSSHQLAEMQNTVSDVLIINKGVLVAQGTIKEICKGRSLEEAFLELTLRKSA</sequence>
<keyword evidence="2" id="KW-0813">Transport</keyword>
<evidence type="ECO:0000256" key="2">
    <source>
        <dbReference type="ARBA" id="ARBA00022448"/>
    </source>
</evidence>
<comment type="similarity">
    <text evidence="1">Belongs to the ABC transporter superfamily.</text>
</comment>
<dbReference type="InterPro" id="IPR003439">
    <property type="entry name" value="ABC_transporter-like_ATP-bd"/>
</dbReference>
<evidence type="ECO:0000256" key="3">
    <source>
        <dbReference type="ARBA" id="ARBA00022741"/>
    </source>
</evidence>
<evidence type="ECO:0000259" key="5">
    <source>
        <dbReference type="PROSITE" id="PS50893"/>
    </source>
</evidence>
<evidence type="ECO:0000313" key="7">
    <source>
        <dbReference type="Proteomes" id="UP000053349"/>
    </source>
</evidence>
<comment type="caution">
    <text evidence="6">The sequence shown here is derived from an EMBL/GenBank/DDBJ whole genome shotgun (WGS) entry which is preliminary data.</text>
</comment>
<evidence type="ECO:0000256" key="4">
    <source>
        <dbReference type="ARBA" id="ARBA00022840"/>
    </source>
</evidence>
<gene>
    <name evidence="6" type="ORF">ABR64_04025</name>
</gene>
<dbReference type="PROSITE" id="PS00211">
    <property type="entry name" value="ABC_TRANSPORTER_1"/>
    <property type="match status" value="1"/>
</dbReference>
<dbReference type="EMBL" id="LIAW01000164">
    <property type="protein sequence ID" value="KRO31953.1"/>
    <property type="molecule type" value="Genomic_DNA"/>
</dbReference>
<reference evidence="6 7" key="1">
    <citation type="submission" date="2015-10" db="EMBL/GenBank/DDBJ databases">
        <title>Metagenome-Assembled Genomes uncover a global brackish microbiome.</title>
        <authorList>
            <person name="Hugerth L.W."/>
            <person name="Larsson J."/>
            <person name="Alneberg J."/>
            <person name="Lindh M.V."/>
            <person name="Legrand C."/>
            <person name="Pinhassi J."/>
            <person name="Andersson A.F."/>
        </authorList>
    </citation>
    <scope>NUCLEOTIDE SEQUENCE [LARGE SCALE GENOMIC DNA]</scope>
    <source>
        <strain evidence="6">BACL2 MAG-121001-bin67</strain>
    </source>
</reference>
<dbReference type="GO" id="GO:0005524">
    <property type="term" value="F:ATP binding"/>
    <property type="evidence" value="ECO:0007669"/>
    <property type="project" value="UniProtKB-KW"/>
</dbReference>
<dbReference type="AlphaFoldDB" id="A0A0R2P1T2"/>
<name>A0A0R2P1T2_9ACTN</name>
<dbReference type="InterPro" id="IPR017871">
    <property type="entry name" value="ABC_transporter-like_CS"/>
</dbReference>
<dbReference type="InterPro" id="IPR027417">
    <property type="entry name" value="P-loop_NTPase"/>
</dbReference>
<dbReference type="InterPro" id="IPR003593">
    <property type="entry name" value="AAA+_ATPase"/>
</dbReference>
<dbReference type="PANTHER" id="PTHR43335:SF4">
    <property type="entry name" value="ABC TRANSPORTER, ATP-BINDING PROTEIN"/>
    <property type="match status" value="1"/>
</dbReference>
<dbReference type="PANTHER" id="PTHR43335">
    <property type="entry name" value="ABC TRANSPORTER, ATP-BINDING PROTEIN"/>
    <property type="match status" value="1"/>
</dbReference>
<keyword evidence="4" id="KW-0067">ATP-binding</keyword>
<dbReference type="Pfam" id="PF00005">
    <property type="entry name" value="ABC_tran"/>
    <property type="match status" value="1"/>
</dbReference>
<protein>
    <submittedName>
        <fullName evidence="6">ABC transporter</fullName>
    </submittedName>
</protein>
<dbReference type="SUPFAM" id="SSF52540">
    <property type="entry name" value="P-loop containing nucleoside triphosphate hydrolases"/>
    <property type="match status" value="1"/>
</dbReference>
<dbReference type="PROSITE" id="PS50893">
    <property type="entry name" value="ABC_TRANSPORTER_2"/>
    <property type="match status" value="1"/>
</dbReference>
<organism evidence="6 7">
    <name type="scientific">Actinobacteria bacterium BACL2 MAG-121001-bin67</name>
    <dbReference type="NCBI Taxonomy" id="1655572"/>
    <lineage>
        <taxon>Bacteria</taxon>
        <taxon>Bacillati</taxon>
        <taxon>Actinomycetota</taxon>
        <taxon>Actinomycetes</taxon>
        <taxon>Actinomycetes incertae sedis</taxon>
        <taxon>ac1 cluster</taxon>
    </lineage>
</organism>
<evidence type="ECO:0000256" key="1">
    <source>
        <dbReference type="ARBA" id="ARBA00005417"/>
    </source>
</evidence>
<dbReference type="Gene3D" id="3.40.50.300">
    <property type="entry name" value="P-loop containing nucleotide triphosphate hydrolases"/>
    <property type="match status" value="1"/>
</dbReference>
<evidence type="ECO:0000313" key="6">
    <source>
        <dbReference type="EMBL" id="KRO31953.1"/>
    </source>
</evidence>
<proteinExistence type="inferred from homology"/>
<accession>A0A0R2P1T2</accession>
<dbReference type="SMART" id="SM00382">
    <property type="entry name" value="AAA"/>
    <property type="match status" value="1"/>
</dbReference>
<keyword evidence="3" id="KW-0547">Nucleotide-binding</keyword>
<dbReference type="GO" id="GO:0016887">
    <property type="term" value="F:ATP hydrolysis activity"/>
    <property type="evidence" value="ECO:0007669"/>
    <property type="project" value="InterPro"/>
</dbReference>
<feature type="domain" description="ABC transporter" evidence="5">
    <location>
        <begin position="6"/>
        <end position="231"/>
    </location>
</feature>
<dbReference type="Proteomes" id="UP000053349">
    <property type="component" value="Unassembled WGS sequence"/>
</dbReference>